<sequence>MEGNLVRTLETGGWASSKSSFLLEKFKLFEELKFLLLGNPMFWCGLPLRQGPLPPNLCMLFKYRKEAPIFMSVMGIEGISGGVFESLIFITTQKFSLASRIKCHSYRRLSEGMVEEGHILSFLWSGA</sequence>
<dbReference type="EMBL" id="CM044705">
    <property type="protein sequence ID" value="KAI5662583.1"/>
    <property type="molecule type" value="Genomic_DNA"/>
</dbReference>
<accession>A0ACC0ARL5</accession>
<keyword evidence="2" id="KW-1185">Reference proteome</keyword>
<evidence type="ECO:0000313" key="1">
    <source>
        <dbReference type="EMBL" id="KAI5662583.1"/>
    </source>
</evidence>
<dbReference type="Proteomes" id="UP001060085">
    <property type="component" value="Linkage Group LG05"/>
</dbReference>
<reference evidence="2" key="1">
    <citation type="journal article" date="2023" name="Nat. Plants">
        <title>Single-cell RNA sequencing provides a high-resolution roadmap for understanding the multicellular compartmentation of specialized metabolism.</title>
        <authorList>
            <person name="Sun S."/>
            <person name="Shen X."/>
            <person name="Li Y."/>
            <person name="Li Y."/>
            <person name="Wang S."/>
            <person name="Li R."/>
            <person name="Zhang H."/>
            <person name="Shen G."/>
            <person name="Guo B."/>
            <person name="Wei J."/>
            <person name="Xu J."/>
            <person name="St-Pierre B."/>
            <person name="Chen S."/>
            <person name="Sun C."/>
        </authorList>
    </citation>
    <scope>NUCLEOTIDE SEQUENCE [LARGE SCALE GENOMIC DNA]</scope>
</reference>
<gene>
    <name evidence="1" type="ORF">M9H77_21906</name>
</gene>
<protein>
    <submittedName>
        <fullName evidence="1">Uncharacterized protein</fullName>
    </submittedName>
</protein>
<organism evidence="1 2">
    <name type="scientific">Catharanthus roseus</name>
    <name type="common">Madagascar periwinkle</name>
    <name type="synonym">Vinca rosea</name>
    <dbReference type="NCBI Taxonomy" id="4058"/>
    <lineage>
        <taxon>Eukaryota</taxon>
        <taxon>Viridiplantae</taxon>
        <taxon>Streptophyta</taxon>
        <taxon>Embryophyta</taxon>
        <taxon>Tracheophyta</taxon>
        <taxon>Spermatophyta</taxon>
        <taxon>Magnoliopsida</taxon>
        <taxon>eudicotyledons</taxon>
        <taxon>Gunneridae</taxon>
        <taxon>Pentapetalae</taxon>
        <taxon>asterids</taxon>
        <taxon>lamiids</taxon>
        <taxon>Gentianales</taxon>
        <taxon>Apocynaceae</taxon>
        <taxon>Rauvolfioideae</taxon>
        <taxon>Vinceae</taxon>
        <taxon>Catharanthinae</taxon>
        <taxon>Catharanthus</taxon>
    </lineage>
</organism>
<name>A0ACC0ARL5_CATRO</name>
<evidence type="ECO:0000313" key="2">
    <source>
        <dbReference type="Proteomes" id="UP001060085"/>
    </source>
</evidence>
<proteinExistence type="predicted"/>
<comment type="caution">
    <text evidence="1">The sequence shown here is derived from an EMBL/GenBank/DDBJ whole genome shotgun (WGS) entry which is preliminary data.</text>
</comment>